<evidence type="ECO:0000313" key="6">
    <source>
        <dbReference type="EMBL" id="GAK50800.1"/>
    </source>
</evidence>
<feature type="domain" description="Metallo-beta-lactamase" evidence="5">
    <location>
        <begin position="12"/>
        <end position="189"/>
    </location>
</feature>
<comment type="cofactor">
    <cofactor evidence="1">
        <name>Zn(2+)</name>
        <dbReference type="ChEBI" id="CHEBI:29105"/>
    </cofactor>
</comment>
<keyword evidence="3" id="KW-0378">Hydrolase</keyword>
<dbReference type="Gene3D" id="3.60.15.10">
    <property type="entry name" value="Ribonuclease Z/Hydroxyacylglutathione hydrolase-like"/>
    <property type="match status" value="1"/>
</dbReference>
<evidence type="ECO:0000256" key="3">
    <source>
        <dbReference type="ARBA" id="ARBA00022801"/>
    </source>
</evidence>
<dbReference type="EMBL" id="DF820456">
    <property type="protein sequence ID" value="GAK50800.1"/>
    <property type="molecule type" value="Genomic_DNA"/>
</dbReference>
<dbReference type="Proteomes" id="UP000030700">
    <property type="component" value="Unassembled WGS sequence"/>
</dbReference>
<dbReference type="Pfam" id="PF00753">
    <property type="entry name" value="Lactamase_B"/>
    <property type="match status" value="1"/>
</dbReference>
<dbReference type="SUPFAM" id="SSF56281">
    <property type="entry name" value="Metallo-hydrolase/oxidoreductase"/>
    <property type="match status" value="1"/>
</dbReference>
<dbReference type="PANTHER" id="PTHR46233">
    <property type="entry name" value="HYDROXYACYLGLUTATHIONE HYDROLASE GLOC"/>
    <property type="match status" value="1"/>
</dbReference>
<dbReference type="GO" id="GO:0046872">
    <property type="term" value="F:metal ion binding"/>
    <property type="evidence" value="ECO:0007669"/>
    <property type="project" value="UniProtKB-KW"/>
</dbReference>
<accession>A0A0S6VTM3</accession>
<keyword evidence="2" id="KW-0479">Metal-binding</keyword>
<evidence type="ECO:0000256" key="2">
    <source>
        <dbReference type="ARBA" id="ARBA00022723"/>
    </source>
</evidence>
<organism evidence="6">
    <name type="scientific">Candidatus Moduliflexus flocculans</name>
    <dbReference type="NCBI Taxonomy" id="1499966"/>
    <lineage>
        <taxon>Bacteria</taxon>
        <taxon>Candidatus Moduliflexota</taxon>
        <taxon>Candidatus Moduliflexia</taxon>
        <taxon>Candidatus Moduliflexales</taxon>
        <taxon>Candidatus Moduliflexaceae</taxon>
    </lineage>
</organism>
<evidence type="ECO:0000256" key="1">
    <source>
        <dbReference type="ARBA" id="ARBA00001947"/>
    </source>
</evidence>
<proteinExistence type="predicted"/>
<dbReference type="HOGENOM" id="CLU_030571_5_4_0"/>
<gene>
    <name evidence="6" type="ORF">U14_02041</name>
</gene>
<evidence type="ECO:0000313" key="7">
    <source>
        <dbReference type="Proteomes" id="UP000030700"/>
    </source>
</evidence>
<dbReference type="PANTHER" id="PTHR46233:SF3">
    <property type="entry name" value="HYDROXYACYLGLUTATHIONE HYDROLASE GLOC"/>
    <property type="match status" value="1"/>
</dbReference>
<evidence type="ECO:0000256" key="4">
    <source>
        <dbReference type="ARBA" id="ARBA00022833"/>
    </source>
</evidence>
<keyword evidence="7" id="KW-1185">Reference proteome</keyword>
<name>A0A0S6VTM3_9BACT</name>
<dbReference type="SMART" id="SM00849">
    <property type="entry name" value="Lactamase_B"/>
    <property type="match status" value="1"/>
</dbReference>
<sequence length="205" mass="22457">MFITPVMVGPLQQNAYIVACEDTKEAVVIDPGDEAERIARALTSYGFTLKLMMNTHGHLDHIGAVADLAAQTNASFLLHRDDLYLIEDVTSDPLYPFFPVKQPPMPTRFLADGERIFVGSLEFQVLHTPGHTPGSVCFLVEQSLFSGDTLFSGSVGRTDLPGGNTQQLLTSIREKILTLDDAVRVYPGHGRVTTVGIERAQNPFL</sequence>
<evidence type="ECO:0000259" key="5">
    <source>
        <dbReference type="SMART" id="SM00849"/>
    </source>
</evidence>
<dbReference type="AlphaFoldDB" id="A0A0S6VTM3"/>
<dbReference type="GO" id="GO:0016787">
    <property type="term" value="F:hydrolase activity"/>
    <property type="evidence" value="ECO:0007669"/>
    <property type="project" value="UniProtKB-KW"/>
</dbReference>
<dbReference type="STRING" id="1499966.U14_02041"/>
<keyword evidence="4" id="KW-0862">Zinc</keyword>
<reference evidence="6" key="1">
    <citation type="journal article" date="2015" name="PeerJ">
        <title>First genomic representation of candidate bacterial phylum KSB3 points to enhanced environmental sensing as a trigger of wastewater bulking.</title>
        <authorList>
            <person name="Sekiguchi Y."/>
            <person name="Ohashi A."/>
            <person name="Parks D.H."/>
            <person name="Yamauchi T."/>
            <person name="Tyson G.W."/>
            <person name="Hugenholtz P."/>
        </authorList>
    </citation>
    <scope>NUCLEOTIDE SEQUENCE [LARGE SCALE GENOMIC DNA]</scope>
</reference>
<dbReference type="InterPro" id="IPR001279">
    <property type="entry name" value="Metallo-B-lactamas"/>
</dbReference>
<protein>
    <submittedName>
        <fullName evidence="6">Beta-lactamase-like</fullName>
    </submittedName>
</protein>
<dbReference type="InterPro" id="IPR051453">
    <property type="entry name" value="MBL_Glyoxalase_II"/>
</dbReference>
<dbReference type="InterPro" id="IPR036866">
    <property type="entry name" value="RibonucZ/Hydroxyglut_hydro"/>
</dbReference>